<evidence type="ECO:0000313" key="3">
    <source>
        <dbReference type="EMBL" id="AHG92779.1"/>
    </source>
</evidence>
<dbReference type="InParanoid" id="W0RP52"/>
<dbReference type="GO" id="GO:0016787">
    <property type="term" value="F:hydrolase activity"/>
    <property type="evidence" value="ECO:0007669"/>
    <property type="project" value="InterPro"/>
</dbReference>
<keyword evidence="4" id="KW-1185">Reference proteome</keyword>
<evidence type="ECO:0000259" key="2">
    <source>
        <dbReference type="Pfam" id="PF06439"/>
    </source>
</evidence>
<dbReference type="InterPro" id="IPR010496">
    <property type="entry name" value="AL/BT2_dom"/>
</dbReference>
<feature type="domain" description="3-keto-alpha-glucoside-1,2-lyase/3-keto-2-hydroxy-glucal hydratase" evidence="2">
    <location>
        <begin position="27"/>
        <end position="202"/>
    </location>
</feature>
<evidence type="ECO:0000256" key="1">
    <source>
        <dbReference type="SAM" id="SignalP"/>
    </source>
</evidence>
<name>W0RP52_9BACT</name>
<accession>W0RP52</accession>
<organism evidence="3 4">
    <name type="scientific">Gemmatirosa kalamazoonensis</name>
    <dbReference type="NCBI Taxonomy" id="861299"/>
    <lineage>
        <taxon>Bacteria</taxon>
        <taxon>Pseudomonadati</taxon>
        <taxon>Gemmatimonadota</taxon>
        <taxon>Gemmatimonadia</taxon>
        <taxon>Gemmatimonadales</taxon>
        <taxon>Gemmatimonadaceae</taxon>
        <taxon>Gemmatirosa</taxon>
    </lineage>
</organism>
<dbReference type="PATRIC" id="fig|861299.3.peg.5302"/>
<geneLocation type="plasmid" evidence="3 4">
    <name>1</name>
</geneLocation>
<evidence type="ECO:0000313" key="4">
    <source>
        <dbReference type="Proteomes" id="UP000019151"/>
    </source>
</evidence>
<dbReference type="RefSeq" id="WP_025414106.1">
    <property type="nucleotide sequence ID" value="NZ_CP007129.1"/>
</dbReference>
<dbReference type="HOGENOM" id="CLU_073042_2_0_0"/>
<proteinExistence type="predicted"/>
<reference evidence="3 4" key="1">
    <citation type="journal article" date="2014" name="Genome Announc.">
        <title>Genome Sequence and Methylome of Soil Bacterium Gemmatirosa kalamazoonensis KBS708T, a Member of the Rarely Cultivated Gemmatimonadetes Phylum.</title>
        <authorList>
            <person name="Debruyn J.M."/>
            <person name="Radosevich M."/>
            <person name="Wommack K.E."/>
            <person name="Polson S.W."/>
            <person name="Hauser L.J."/>
            <person name="Fawaz M.N."/>
            <person name="Korlach J."/>
            <person name="Tsai Y.C."/>
        </authorList>
    </citation>
    <scope>NUCLEOTIDE SEQUENCE [LARGE SCALE GENOMIC DNA]</scope>
    <source>
        <strain evidence="3 4">KBS708</strain>
        <plasmid evidence="4">Plasmid 1</plasmid>
    </source>
</reference>
<dbReference type="AlphaFoldDB" id="W0RP52"/>
<dbReference type="Proteomes" id="UP000019151">
    <property type="component" value="Plasmid 1"/>
</dbReference>
<gene>
    <name evidence="3" type="ORF">J421_5244</name>
</gene>
<protein>
    <recommendedName>
        <fullName evidence="2">3-keto-alpha-glucoside-1,2-lyase/3-keto-2-hydroxy-glucal hydratase domain-containing protein</fullName>
    </recommendedName>
</protein>
<sequence>MKTITRLASALAIVACSSAATAGRTDGWVPLFDGRTLDGWRASENPATFSVQNGEIVVHGPRAHLFYDGPVMNHDFRDFELKADVLTRPGANSGIFIRTEYQPSDWPSKGYEVQVNNSFAQDWRRTGSLYAVRDIREAGRDDTWFTIHTIVRGRRVQIFVDDRQLVDYTEPEGSPTRLTGGTIALQGHDPGSEVHYRNIMIRPLGR</sequence>
<dbReference type="KEGG" id="gba:J421_5244"/>
<keyword evidence="1" id="KW-0732">Signal</keyword>
<feature type="chain" id="PRO_5004795797" description="3-keto-alpha-glucoside-1,2-lyase/3-keto-2-hydroxy-glucal hydratase domain-containing protein" evidence="1">
    <location>
        <begin position="23"/>
        <end position="206"/>
    </location>
</feature>
<dbReference type="Gene3D" id="2.60.120.560">
    <property type="entry name" value="Exo-inulinase, domain 1"/>
    <property type="match status" value="1"/>
</dbReference>
<keyword evidence="3" id="KW-0614">Plasmid</keyword>
<dbReference type="OrthoDB" id="949239at2"/>
<feature type="signal peptide" evidence="1">
    <location>
        <begin position="1"/>
        <end position="22"/>
    </location>
</feature>
<dbReference type="EMBL" id="CP007129">
    <property type="protein sequence ID" value="AHG92779.1"/>
    <property type="molecule type" value="Genomic_DNA"/>
</dbReference>
<dbReference type="Pfam" id="PF06439">
    <property type="entry name" value="3keto-disac_hyd"/>
    <property type="match status" value="1"/>
</dbReference>